<dbReference type="Proteomes" id="UP000481583">
    <property type="component" value="Unassembled WGS sequence"/>
</dbReference>
<evidence type="ECO:0000313" key="2">
    <source>
        <dbReference type="EMBL" id="NGN66618.1"/>
    </source>
</evidence>
<keyword evidence="3" id="KW-1185">Reference proteome</keyword>
<evidence type="ECO:0000259" key="1">
    <source>
        <dbReference type="Pfam" id="PF18276"/>
    </source>
</evidence>
<protein>
    <submittedName>
        <fullName evidence="2">Insecticidal toxin protein</fullName>
    </submittedName>
</protein>
<dbReference type="Pfam" id="PF18276">
    <property type="entry name" value="TcA_TcB_BD"/>
    <property type="match status" value="1"/>
</dbReference>
<dbReference type="AlphaFoldDB" id="A0A6G4U5F8"/>
<reference evidence="2 3" key="1">
    <citation type="submission" date="2020-02" db="EMBL/GenBank/DDBJ databases">
        <title>Whole-genome analyses of novel actinobacteria.</title>
        <authorList>
            <person name="Sahin N."/>
        </authorList>
    </citation>
    <scope>NUCLEOTIDE SEQUENCE [LARGE SCALE GENOMIC DNA]</scope>
    <source>
        <strain evidence="2 3">A7024</strain>
    </source>
</reference>
<comment type="caution">
    <text evidence="2">The sequence shown here is derived from an EMBL/GenBank/DDBJ whole genome shotgun (WGS) entry which is preliminary data.</text>
</comment>
<dbReference type="InterPro" id="IPR040840">
    <property type="entry name" value="TcA_TcB_BD"/>
</dbReference>
<gene>
    <name evidence="2" type="ORF">G5C51_22280</name>
</gene>
<evidence type="ECO:0000313" key="3">
    <source>
        <dbReference type="Proteomes" id="UP000481583"/>
    </source>
</evidence>
<name>A0A6G4U5F8_9ACTN</name>
<proteinExistence type="predicted"/>
<dbReference type="RefSeq" id="WP_165239930.1">
    <property type="nucleotide sequence ID" value="NZ_JAAKZV010000103.1"/>
</dbReference>
<accession>A0A6G4U5F8</accession>
<organism evidence="2 3">
    <name type="scientific">Streptomyces coryli</name>
    <dbReference type="NCBI Taxonomy" id="1128680"/>
    <lineage>
        <taxon>Bacteria</taxon>
        <taxon>Bacillati</taxon>
        <taxon>Actinomycetota</taxon>
        <taxon>Actinomycetes</taxon>
        <taxon>Kitasatosporales</taxon>
        <taxon>Streptomycetaceae</taxon>
        <taxon>Streptomyces</taxon>
    </lineage>
</organism>
<dbReference type="EMBL" id="JAAKZV010000103">
    <property type="protein sequence ID" value="NGN66618.1"/>
    <property type="molecule type" value="Genomic_DNA"/>
</dbReference>
<feature type="domain" description="Tc toxin complex TcA C-terminal TcB-binding" evidence="1">
    <location>
        <begin position="657"/>
        <end position="947"/>
    </location>
</feature>
<sequence length="1131" mass="122998">MADPIDPGRHVSSDLKEIRRWTETSLSYTFSPNFHPYAPELLERLIAGSVQGLQDADTEPAVPPANLPGGRPRPKLYRELFSDSGAYQPTELVPKRSWPVAELDFTPGGAYAVYNWELFFHIPVTIAVHLSRNGRYAEAQRWFHHVFDPTTEESGATPERFWKTAPFRTTDVDSIEDLLTNLSSEAVPELREQTMNSITAWQRDPFRPHLVARLRPSAYMIYTLMAYLDNLVAWGDALFAQDTGESVAEATQLYILAANLLGPRPQAVPTKGTTATQTYATLKKNRLDPFSNALVKLETSIPFDLSPPGAASAPADGGPLRFGALGQTLYFCVPRNDKVIGYWDTVADRLFKIRNSLSLAGAFRQLPTFDPPIDPALLARATAAGVDVAAVVAGVNQPAPLVRFGVLVAKAGELCQEVKSLGGALLSAVEKQDGEALAALRARHETAALELAKSVRYAQWQEAVKNREALGISLVIARTRYAYYERLLGRSESEITFEDVGELDSASMDGGSFTGTEPAVGPRTIAVDIAESAIPAGGGPAAGAKISSYEAKELDFLEYSQILQDVAAGLETYGGILSLFPMLSADGKPVGVGAGVTFGGTNLSGLLSGLAGAARGVASRVTHEAARAAKVGGYVRREQDWAFQSNSAAGDITQLNKQLRASQIREFMAQREVQNHDKQIAKAKEIETFLAGEKPAGRTTTTAYYALLRREVRGLYNQCYELALDTARKAERALRNELGNPGLTFVRPSYLAGPEGLLAGEKLHLDIRRMEIAQLDLNRREYELTKHISLLQADPWALVALRATGRCTFTVPEELLDLDTPGHYFRRIRSVSLSVPCVTGPYTGVACTVRLLRSRVRTSPLLKDGEYAPVADGEDRFEDQLGATEAVVTSTGNNDSGLFDPGAGDGRLLPFEYRGVVSEWQLELPDGPRPFDYDTITDIILHVRYTAREGGQALRDRAGAHLRDLLAEGTAAGSVRLLSVRHEFPTAWARFVGSKAGNGSSQQRPRAELKLPLRAEHYPFFAGSGPAGLTSVALVARPAGAEQQLVLADRAWDRENPNDEEDKKTGAVKLTGRPELNGLLRGALRADPAIPGKRAWGDLPEPVGSFSLYAENNAMKDLFVLLTWSAKDPAP</sequence>